<dbReference type="AlphaFoldDB" id="X6M186"/>
<dbReference type="OrthoDB" id="2386367at2759"/>
<keyword evidence="3" id="KW-1185">Reference proteome</keyword>
<protein>
    <submittedName>
        <fullName evidence="2">Uncharacterized protein</fullName>
    </submittedName>
</protein>
<evidence type="ECO:0000313" key="3">
    <source>
        <dbReference type="Proteomes" id="UP000023152"/>
    </source>
</evidence>
<proteinExistence type="predicted"/>
<name>X6M186_RETFI</name>
<dbReference type="Proteomes" id="UP000023152">
    <property type="component" value="Unassembled WGS sequence"/>
</dbReference>
<reference evidence="2 3" key="1">
    <citation type="journal article" date="2013" name="Curr. Biol.">
        <title>The Genome of the Foraminiferan Reticulomyxa filosa.</title>
        <authorList>
            <person name="Glockner G."/>
            <person name="Hulsmann N."/>
            <person name="Schleicher M."/>
            <person name="Noegel A.A."/>
            <person name="Eichinger L."/>
            <person name="Gallinger C."/>
            <person name="Pawlowski J."/>
            <person name="Sierra R."/>
            <person name="Euteneuer U."/>
            <person name="Pillet L."/>
            <person name="Moustafa A."/>
            <person name="Platzer M."/>
            <person name="Groth M."/>
            <person name="Szafranski K."/>
            <person name="Schliwa M."/>
        </authorList>
    </citation>
    <scope>NUCLEOTIDE SEQUENCE [LARGE SCALE GENOMIC DNA]</scope>
</reference>
<organism evidence="2 3">
    <name type="scientific">Reticulomyxa filosa</name>
    <dbReference type="NCBI Taxonomy" id="46433"/>
    <lineage>
        <taxon>Eukaryota</taxon>
        <taxon>Sar</taxon>
        <taxon>Rhizaria</taxon>
        <taxon>Retaria</taxon>
        <taxon>Foraminifera</taxon>
        <taxon>Monothalamids</taxon>
        <taxon>Reticulomyxidae</taxon>
        <taxon>Reticulomyxa</taxon>
    </lineage>
</organism>
<feature type="signal peptide" evidence="1">
    <location>
        <begin position="1"/>
        <end position="18"/>
    </location>
</feature>
<sequence length="343" mass="39617">IVLSFVILLDLKIQVILKSMLQMSLESFEHYKIVKSVKPVVLICYTALGYRMNCVKELARTIVSIIPSIKYHLASFSYVFTKLPKEQKDYMHSLVKDTWLSVKDEPDEGFKAILGDIVKKTRKGVIAPNLVKDSPDILLEELSDTKNFIQEPREVFQPFVSESSKEAVQMQAQKHKEKIWLAYQIGDYKLANTKLDELTDLNNVLKLPTIENEYNGCVRKLTNEWNKKSENAKSMFNKRIASPYPISKDDMLIYQKVVNELVSVNELRNHLKDAICGDSLVQNINEQMYYLIHSIENQKEEDESALQIHLDKIAQVQAYFPNFRSSYNGVCQKLKKKNRKLCG</sequence>
<evidence type="ECO:0000256" key="1">
    <source>
        <dbReference type="SAM" id="SignalP"/>
    </source>
</evidence>
<accession>X6M186</accession>
<dbReference type="EMBL" id="ASPP01025614">
    <property type="protein sequence ID" value="ETO07883.1"/>
    <property type="molecule type" value="Genomic_DNA"/>
</dbReference>
<comment type="caution">
    <text evidence="2">The sequence shown here is derived from an EMBL/GenBank/DDBJ whole genome shotgun (WGS) entry which is preliminary data.</text>
</comment>
<feature type="non-terminal residue" evidence="2">
    <location>
        <position position="1"/>
    </location>
</feature>
<gene>
    <name evidence="2" type="ORF">RFI_29505</name>
</gene>
<feature type="chain" id="PRO_5004975356" evidence="1">
    <location>
        <begin position="19"/>
        <end position="343"/>
    </location>
</feature>
<evidence type="ECO:0000313" key="2">
    <source>
        <dbReference type="EMBL" id="ETO07883.1"/>
    </source>
</evidence>
<keyword evidence="1" id="KW-0732">Signal</keyword>